<dbReference type="RefSeq" id="WP_174361282.1">
    <property type="nucleotide sequence ID" value="NZ_SUQN01000007.1"/>
</dbReference>
<comment type="caution">
    <text evidence="2">The sequence shown here is derived from an EMBL/GenBank/DDBJ whole genome shotgun (WGS) entry which is preliminary data.</text>
</comment>
<dbReference type="Pfam" id="PF13983">
    <property type="entry name" value="YsaB"/>
    <property type="match status" value="1"/>
</dbReference>
<evidence type="ECO:0000256" key="1">
    <source>
        <dbReference type="ARBA" id="ARBA00022729"/>
    </source>
</evidence>
<organism evidence="2 3">
    <name type="scientific">Citrobacter gillenii</name>
    <dbReference type="NCBI Taxonomy" id="67828"/>
    <lineage>
        <taxon>Bacteria</taxon>
        <taxon>Pseudomonadati</taxon>
        <taxon>Pseudomonadota</taxon>
        <taxon>Gammaproteobacteria</taxon>
        <taxon>Enterobacterales</taxon>
        <taxon>Enterobacteriaceae</taxon>
        <taxon>Citrobacter</taxon>
        <taxon>Citrobacter freundii complex</taxon>
    </lineage>
</organism>
<evidence type="ECO:0000313" key="3">
    <source>
        <dbReference type="Proteomes" id="UP000729009"/>
    </source>
</evidence>
<reference evidence="2 3" key="1">
    <citation type="submission" date="2019-05" db="EMBL/GenBank/DDBJ databases">
        <title>Draft genomes of bacterial isolates retrieved from different Forrest soils.</title>
        <authorList>
            <person name="Soares-Castro P."/>
            <person name="Santos P.M."/>
        </authorList>
    </citation>
    <scope>NUCLEOTIDE SEQUENCE [LARGE SCALE GENOMIC DNA]</scope>
    <source>
        <strain evidence="2 3">UMG736</strain>
    </source>
</reference>
<accession>A0ABD6ME48</accession>
<proteinExistence type="predicted"/>
<evidence type="ECO:0000313" key="2">
    <source>
        <dbReference type="EMBL" id="NTZ52163.1"/>
    </source>
</evidence>
<sequence>MMMKYFFPAMAALLLAGCADPQPPAPAQKAQKAKVSSSRSLDMEALCKNEAAERYNTGTQKIDVTGFEQFQGSYEMRGSTFRKESFVCSFDADGQFLHLSMR</sequence>
<dbReference type="EMBL" id="SUQN01000007">
    <property type="protein sequence ID" value="NTZ52163.1"/>
    <property type="molecule type" value="Genomic_DNA"/>
</dbReference>
<keyword evidence="3" id="KW-1185">Reference proteome</keyword>
<gene>
    <name evidence="2" type="ORF">FCH32_17970</name>
</gene>
<dbReference type="InterPro" id="IPR025728">
    <property type="entry name" value="YsaB-like"/>
</dbReference>
<evidence type="ECO:0008006" key="4">
    <source>
        <dbReference type="Google" id="ProtNLM"/>
    </source>
</evidence>
<keyword evidence="1" id="KW-0732">Signal</keyword>
<dbReference type="PROSITE" id="PS51257">
    <property type="entry name" value="PROKAR_LIPOPROTEIN"/>
    <property type="match status" value="1"/>
</dbReference>
<dbReference type="AlphaFoldDB" id="A0ABD6ME48"/>
<dbReference type="Proteomes" id="UP000729009">
    <property type="component" value="Unassembled WGS sequence"/>
</dbReference>
<name>A0ABD6ME48_9ENTR</name>
<protein>
    <recommendedName>
        <fullName evidence="4">Lipoprotein</fullName>
    </recommendedName>
</protein>